<feature type="non-terminal residue" evidence="2">
    <location>
        <position position="330"/>
    </location>
</feature>
<name>A0A146JYQ1_9EUKA</name>
<organism evidence="2">
    <name type="scientific">Trepomonas sp. PC1</name>
    <dbReference type="NCBI Taxonomy" id="1076344"/>
    <lineage>
        <taxon>Eukaryota</taxon>
        <taxon>Metamonada</taxon>
        <taxon>Diplomonadida</taxon>
        <taxon>Hexamitidae</taxon>
        <taxon>Hexamitinae</taxon>
        <taxon>Trepomonas</taxon>
    </lineage>
</organism>
<feature type="non-terminal residue" evidence="2">
    <location>
        <position position="1"/>
    </location>
</feature>
<evidence type="ECO:0000313" key="2">
    <source>
        <dbReference type="EMBL" id="JAP88845.1"/>
    </source>
</evidence>
<reference evidence="2" key="1">
    <citation type="submission" date="2015-07" db="EMBL/GenBank/DDBJ databases">
        <title>Adaptation to a free-living lifestyle via gene acquisitions in the diplomonad Trepomonas sp. PC1.</title>
        <authorList>
            <person name="Xu F."/>
            <person name="Jerlstrom-Hultqvist J."/>
            <person name="Kolisko M."/>
            <person name="Simpson A.G.B."/>
            <person name="Roger A.J."/>
            <person name="Svard S.G."/>
            <person name="Andersson J.O."/>
        </authorList>
    </citation>
    <scope>NUCLEOTIDE SEQUENCE</scope>
    <source>
        <strain evidence="2">PC1</strain>
    </source>
</reference>
<feature type="coiled-coil region" evidence="1">
    <location>
        <begin position="13"/>
        <end position="92"/>
    </location>
</feature>
<evidence type="ECO:0000256" key="1">
    <source>
        <dbReference type="SAM" id="Coils"/>
    </source>
</evidence>
<dbReference type="EMBL" id="GDID01007761">
    <property type="protein sequence ID" value="JAP88845.1"/>
    <property type="molecule type" value="Transcribed_RNA"/>
</dbReference>
<keyword evidence="1" id="KW-0175">Coiled coil</keyword>
<protein>
    <submittedName>
        <fullName evidence="2">Uncharacterized protein</fullName>
    </submittedName>
</protein>
<dbReference type="AlphaFoldDB" id="A0A146JYQ1"/>
<accession>A0A146JYQ1</accession>
<sequence length="330" mass="38079">QESEQLNRLLGENSQLESENQAQKLILEKLKVQNQIFNEDYQNQLQLKEISEKNLQTLQFKLQQVNQQNLQNKLLQVELSQIDQQISQKQSQLKDLKFTLESQAQKAPISIFFSQKGDFLNYFKGNSFAGNFTLKFDQVFIEQSMPELFKFYKQKLQKSIFDGENFTLVTNSHFLTFGGVDDVEDIGLLFRIIVELFQHFQLLTVSVEAIKDKRISLLQLESNQPEEIITLLGDFVNENGILVVKLKGGTQVFTVVNLPEIKMDNQQQIEQIVKQARTGQQEKSICEGHTEILVWSDGQVSPDTLALFRMAALRESAIVKFIIIYMKYAK</sequence>
<proteinExistence type="predicted"/>
<gene>
    <name evidence="2" type="ORF">TPC1_31660</name>
</gene>